<dbReference type="EMBL" id="FCOI02000046">
    <property type="protein sequence ID" value="SAK95893.1"/>
    <property type="molecule type" value="Genomic_DNA"/>
</dbReference>
<dbReference type="Proteomes" id="UP000054624">
    <property type="component" value="Unassembled WGS sequence"/>
</dbReference>
<sequence>MPGWTKHMRQKVWAYAHTQGLKLLKTMEEKGYVLPKDQYAREAIETVAAVMHLSDISPKDKLAAARTLLDFTMAKPANETNLNVKKAEDFLLDLVDEVKDAE</sequence>
<organism evidence="1 2">
    <name type="scientific">Caballeronia temeraria</name>
    <dbReference type="NCBI Taxonomy" id="1777137"/>
    <lineage>
        <taxon>Bacteria</taxon>
        <taxon>Pseudomonadati</taxon>
        <taxon>Pseudomonadota</taxon>
        <taxon>Betaproteobacteria</taxon>
        <taxon>Burkholderiales</taxon>
        <taxon>Burkholderiaceae</taxon>
        <taxon>Caballeronia</taxon>
    </lineage>
</organism>
<proteinExistence type="predicted"/>
<gene>
    <name evidence="1" type="ORF">AWB76_07213</name>
</gene>
<accession>A0A158DN37</accession>
<dbReference type="STRING" id="1777137.AWB76_07213"/>
<protein>
    <submittedName>
        <fullName evidence="1">Uncharacterized protein</fullName>
    </submittedName>
</protein>
<evidence type="ECO:0000313" key="1">
    <source>
        <dbReference type="EMBL" id="SAK95893.1"/>
    </source>
</evidence>
<dbReference type="AlphaFoldDB" id="A0A158DN37"/>
<keyword evidence="2" id="KW-1185">Reference proteome</keyword>
<reference evidence="2" key="1">
    <citation type="submission" date="2016-01" db="EMBL/GenBank/DDBJ databases">
        <authorList>
            <person name="Peeters Charlotte."/>
        </authorList>
    </citation>
    <scope>NUCLEOTIDE SEQUENCE [LARGE SCALE GENOMIC DNA]</scope>
</reference>
<evidence type="ECO:0000313" key="2">
    <source>
        <dbReference type="Proteomes" id="UP000054624"/>
    </source>
</evidence>
<name>A0A158DN37_9BURK</name>